<dbReference type="EMBL" id="QJNU01000103">
    <property type="protein sequence ID" value="RYP07221.1"/>
    <property type="molecule type" value="Genomic_DNA"/>
</dbReference>
<comment type="caution">
    <text evidence="2">The sequence shown here is derived from an EMBL/GenBank/DDBJ whole genome shotgun (WGS) entry which is preliminary data.</text>
</comment>
<proteinExistence type="predicted"/>
<dbReference type="OrthoDB" id="4776993at2759"/>
<evidence type="ECO:0000313" key="2">
    <source>
        <dbReference type="EMBL" id="RYP07221.1"/>
    </source>
</evidence>
<accession>A0A4Q4TJJ7</accession>
<feature type="chain" id="PRO_5020416239" evidence="1">
    <location>
        <begin position="19"/>
        <end position="113"/>
    </location>
</feature>
<evidence type="ECO:0000256" key="1">
    <source>
        <dbReference type="SAM" id="SignalP"/>
    </source>
</evidence>
<protein>
    <submittedName>
        <fullName evidence="2">Uncharacterized protein</fullName>
    </submittedName>
</protein>
<feature type="signal peptide" evidence="1">
    <location>
        <begin position="1"/>
        <end position="18"/>
    </location>
</feature>
<dbReference type="AlphaFoldDB" id="A0A4Q4TJJ7"/>
<organism evidence="2 3">
    <name type="scientific">Monosporascus ibericus</name>
    <dbReference type="NCBI Taxonomy" id="155417"/>
    <lineage>
        <taxon>Eukaryota</taxon>
        <taxon>Fungi</taxon>
        <taxon>Dikarya</taxon>
        <taxon>Ascomycota</taxon>
        <taxon>Pezizomycotina</taxon>
        <taxon>Sordariomycetes</taxon>
        <taxon>Xylariomycetidae</taxon>
        <taxon>Xylariales</taxon>
        <taxon>Xylariales incertae sedis</taxon>
        <taxon>Monosporascus</taxon>
    </lineage>
</organism>
<evidence type="ECO:0000313" key="3">
    <source>
        <dbReference type="Proteomes" id="UP000293360"/>
    </source>
</evidence>
<dbReference type="Proteomes" id="UP000293360">
    <property type="component" value="Unassembled WGS sequence"/>
</dbReference>
<sequence>MPSSSITVLLLAVTAAAASPAAPMRVNATAHKWVNGTAVDTTLTTSTSETLPPNSTSALPPTPRPTAWTMECMGGALQVLCGGLCFCDGSPSCNCHYDPTSRCRQMCECIPQV</sequence>
<reference evidence="2 3" key="1">
    <citation type="submission" date="2018-06" db="EMBL/GenBank/DDBJ databases">
        <title>Complete Genomes of Monosporascus.</title>
        <authorList>
            <person name="Robinson A.J."/>
            <person name="Natvig D.O."/>
        </authorList>
    </citation>
    <scope>NUCLEOTIDE SEQUENCE [LARGE SCALE GENOMIC DNA]</scope>
    <source>
        <strain evidence="2 3">CBS 110550</strain>
    </source>
</reference>
<keyword evidence="3" id="KW-1185">Reference proteome</keyword>
<gene>
    <name evidence="2" type="ORF">DL764_002667</name>
</gene>
<name>A0A4Q4TJJ7_9PEZI</name>
<keyword evidence="1" id="KW-0732">Signal</keyword>